<reference evidence="1" key="1">
    <citation type="journal article" date="2017" name="MBio">
        <title>Viruses in the Oceanic Basement.</title>
        <authorList>
            <person name="Nigro O.D."/>
            <person name="Jungbluth S.P."/>
            <person name="Steward G.F."/>
            <person name="Rappe M.S."/>
        </authorList>
    </citation>
    <scope>NUCLEOTIDE SEQUENCE</scope>
    <source>
        <strain evidence="1">JdFR1000234</strain>
    </source>
</reference>
<accession>A0A1S5Y344</accession>
<evidence type="ECO:0000313" key="1">
    <source>
        <dbReference type="EMBL" id="AQQ75519.1"/>
    </source>
</evidence>
<name>A0A1S5Y344_9VIRU</name>
<protein>
    <submittedName>
        <fullName evidence="1">Uncharacterized protein</fullName>
    </submittedName>
</protein>
<dbReference type="EMBL" id="KY229235">
    <property type="protein sequence ID" value="AQQ75519.1"/>
    <property type="molecule type" value="Genomic_DNA"/>
</dbReference>
<organism evidence="1">
    <name type="scientific">uncultured archaeal virus</name>
    <dbReference type="NCBI Taxonomy" id="1960247"/>
    <lineage>
        <taxon>Viruses</taxon>
        <taxon>environmental samples</taxon>
    </lineage>
</organism>
<proteinExistence type="predicted"/>
<gene>
    <name evidence="1" type="ORF">JDFR1000234_44</name>
</gene>
<sequence>MEVYKLKPFFLKNMTAMLEILQCKRSILRLYKRSREEPISKELQRTIKRFVTDMLMSCEIELVARYVVHKLILQSITIVDIVKDEDYMTITRVFVELECNIDKYTLLRWIENVE</sequence>